<sequence>MKNLWKNGASAAAAAVIVAAAVASPASAITKEEHYPETPKLNPTLPIVNTTHGSDHIKANILNPHPVCNSGEDYRTVVYKVDDKFTPAGTISATNQSKNTIPLTQELSKTQTISISIKGDRTETTSVNLGGEGSAKDAKGSVGIAYELAKTIGAEASYSLSWNVGQTVGPYDVPAGHTGEATYGFRTINMTGTQQFCKANGTWSTPTPWSALTPIKNQVNVKLYGNPADSAVPAKPEDAEKPADKPADKPAEKPADEAKPAENADA</sequence>
<reference evidence="3 4" key="1">
    <citation type="journal article" date="2005" name="J. Bacteriol.">
        <title>Complete genome sequence and analysis of the multiresistant nosocomial pathogen Corynebacterium jeikeium K411, a lipid-requiring bacterium of the human skin flora.</title>
        <authorList>
            <person name="Tauch A."/>
            <person name="Kaiser O."/>
            <person name="Hain T."/>
            <person name="Goesmann A."/>
            <person name="Weisshaar B."/>
            <person name="Albersmeier A."/>
            <person name="Bekel T."/>
            <person name="Bischoff N."/>
            <person name="Brune I."/>
            <person name="Chakraborty T."/>
            <person name="Kalinowski J."/>
            <person name="Meyer F."/>
            <person name="Rupp O."/>
            <person name="Schneiker S."/>
            <person name="Viehoever P."/>
            <person name="Puehler A."/>
        </authorList>
    </citation>
    <scope>NUCLEOTIDE SEQUENCE [LARGE SCALE GENOMIC DNA]</scope>
    <source>
        <strain evidence="3 4">K411</strain>
    </source>
</reference>
<evidence type="ECO:0000313" key="3">
    <source>
        <dbReference type="EMBL" id="CAI36604.1"/>
    </source>
</evidence>
<dbReference type="PATRIC" id="fig|306537.10.peg.459"/>
<proteinExistence type="predicted"/>
<name>Q4JX53_CORJK</name>
<dbReference type="OrthoDB" id="5149880at2"/>
<gene>
    <name evidence="3" type="ordered locus">jk0447</name>
</gene>
<accession>Q4JX53</accession>
<keyword evidence="2" id="KW-0732">Signal</keyword>
<dbReference type="KEGG" id="cjk:jk0447"/>
<dbReference type="RefSeq" id="WP_011273129.1">
    <property type="nucleotide sequence ID" value="NC_007164.1"/>
</dbReference>
<feature type="chain" id="PRO_5004239384" evidence="2">
    <location>
        <begin position="29"/>
        <end position="266"/>
    </location>
</feature>
<dbReference type="Proteomes" id="UP000000545">
    <property type="component" value="Chromosome"/>
</dbReference>
<evidence type="ECO:0000313" key="4">
    <source>
        <dbReference type="Proteomes" id="UP000000545"/>
    </source>
</evidence>
<dbReference type="EMBL" id="CR931997">
    <property type="protein sequence ID" value="CAI36604.1"/>
    <property type="molecule type" value="Genomic_DNA"/>
</dbReference>
<evidence type="ECO:0000256" key="1">
    <source>
        <dbReference type="SAM" id="MobiDB-lite"/>
    </source>
</evidence>
<protein>
    <submittedName>
        <fullName evidence="3">Putative secreted protein</fullName>
    </submittedName>
</protein>
<dbReference type="HOGENOM" id="CLU_1044750_0_0_11"/>
<organism evidence="3 4">
    <name type="scientific">Corynebacterium jeikeium (strain K411)</name>
    <dbReference type="NCBI Taxonomy" id="306537"/>
    <lineage>
        <taxon>Bacteria</taxon>
        <taxon>Bacillati</taxon>
        <taxon>Actinomycetota</taxon>
        <taxon>Actinomycetes</taxon>
        <taxon>Mycobacteriales</taxon>
        <taxon>Corynebacteriaceae</taxon>
        <taxon>Corynebacterium</taxon>
    </lineage>
</organism>
<feature type="region of interest" description="Disordered" evidence="1">
    <location>
        <begin position="226"/>
        <end position="266"/>
    </location>
</feature>
<dbReference type="AlphaFoldDB" id="Q4JX53"/>
<keyword evidence="4" id="KW-1185">Reference proteome</keyword>
<feature type="compositionally biased region" description="Basic and acidic residues" evidence="1">
    <location>
        <begin position="235"/>
        <end position="266"/>
    </location>
</feature>
<evidence type="ECO:0000256" key="2">
    <source>
        <dbReference type="SAM" id="SignalP"/>
    </source>
</evidence>
<dbReference type="eggNOG" id="ENOG5033S41">
    <property type="taxonomic scope" value="Bacteria"/>
</dbReference>
<feature type="signal peptide" evidence="2">
    <location>
        <begin position="1"/>
        <end position="28"/>
    </location>
</feature>